<dbReference type="EMBL" id="NBNE01000177">
    <property type="protein sequence ID" value="OWZ21908.1"/>
    <property type="molecule type" value="Genomic_DNA"/>
</dbReference>
<evidence type="ECO:0000313" key="1">
    <source>
        <dbReference type="EMBL" id="OWZ21908.1"/>
    </source>
</evidence>
<evidence type="ECO:0000313" key="2">
    <source>
        <dbReference type="Proteomes" id="UP000198211"/>
    </source>
</evidence>
<gene>
    <name evidence="1" type="ORF">PHMEG_0003459</name>
</gene>
<sequence length="192" mass="22058">MMEWLQRVDSPEYILRTLNATIIIDWTRRSRVDCLLLGMEEIQEKIKKQMTDGTDMDKGACNSLISWSDFIRDQKDTMQDDGYIHSPDLWRAFNKFNPEKIKQLCRKGKADRLSRQILAAFTYSEEFLRLLEKNGTPNSTTREVLNVFIETLQKYSGVQQAYYGSGSDGDWVALESMLALHQGSVGLEGMGD</sequence>
<accession>A0A225WXZ8</accession>
<comment type="caution">
    <text evidence="1">The sequence shown here is derived from an EMBL/GenBank/DDBJ whole genome shotgun (WGS) entry which is preliminary data.</text>
</comment>
<reference evidence="2" key="1">
    <citation type="submission" date="2017-03" db="EMBL/GenBank/DDBJ databases">
        <title>Phytopthora megakarya and P. palmivora, two closely related causual agents of cacao black pod achieved similar genome size and gene model numbers by different mechanisms.</title>
        <authorList>
            <person name="Ali S."/>
            <person name="Shao J."/>
            <person name="Larry D.J."/>
            <person name="Kronmiller B."/>
            <person name="Shen D."/>
            <person name="Strem M.D."/>
            <person name="Melnick R.L."/>
            <person name="Guiltinan M.J."/>
            <person name="Tyler B.M."/>
            <person name="Meinhardt L.W."/>
            <person name="Bailey B.A."/>
        </authorList>
    </citation>
    <scope>NUCLEOTIDE SEQUENCE [LARGE SCALE GENOMIC DNA]</scope>
    <source>
        <strain evidence="2">zdho120</strain>
    </source>
</reference>
<protein>
    <submittedName>
        <fullName evidence="1">Uncharacterized protein</fullName>
    </submittedName>
</protein>
<name>A0A225WXZ8_9STRA</name>
<organism evidence="1 2">
    <name type="scientific">Phytophthora megakarya</name>
    <dbReference type="NCBI Taxonomy" id="4795"/>
    <lineage>
        <taxon>Eukaryota</taxon>
        <taxon>Sar</taxon>
        <taxon>Stramenopiles</taxon>
        <taxon>Oomycota</taxon>
        <taxon>Peronosporomycetes</taxon>
        <taxon>Peronosporales</taxon>
        <taxon>Peronosporaceae</taxon>
        <taxon>Phytophthora</taxon>
    </lineage>
</organism>
<keyword evidence="2" id="KW-1185">Reference proteome</keyword>
<dbReference type="Proteomes" id="UP000198211">
    <property type="component" value="Unassembled WGS sequence"/>
</dbReference>
<dbReference type="AlphaFoldDB" id="A0A225WXZ8"/>
<proteinExistence type="predicted"/>